<reference evidence="2" key="1">
    <citation type="journal article" date="2008" name="J. Bacteriol.">
        <title>Genome sequence of the fish pathogen Renibacterium salmoninarum suggests reductive evolution away from an environmental Arthrobacter ancestor.</title>
        <authorList>
            <person name="Wiens G.D."/>
            <person name="Rockey D.D."/>
            <person name="Wu Z."/>
            <person name="Chang J."/>
            <person name="Levy R."/>
            <person name="Crane S."/>
            <person name="Chen D.S."/>
            <person name="Capri G.R."/>
            <person name="Burnett J.R."/>
            <person name="Sudheesh P.S."/>
            <person name="Schipma M.J."/>
            <person name="Burd H."/>
            <person name="Bhattacharyya A."/>
            <person name="Rhodes L.D."/>
            <person name="Kaul R."/>
            <person name="Strom M.S."/>
        </authorList>
    </citation>
    <scope>NUCLEOTIDE SEQUENCE [LARGE SCALE GENOMIC DNA]</scope>
    <source>
        <strain evidence="2">ATCC 33209 / DSM 20767 / JCM 11484 / NBRC 15589 / NCIMB 2235</strain>
    </source>
</reference>
<dbReference type="STRING" id="288705.RSal33209_0724"/>
<dbReference type="Proteomes" id="UP000002007">
    <property type="component" value="Chromosome"/>
</dbReference>
<evidence type="ECO:0000313" key="2">
    <source>
        <dbReference type="Proteomes" id="UP000002007"/>
    </source>
</evidence>
<dbReference type="AlphaFoldDB" id="A9WQ45"/>
<evidence type="ECO:0000313" key="1">
    <source>
        <dbReference type="EMBL" id="ABY22471.1"/>
    </source>
</evidence>
<protein>
    <submittedName>
        <fullName evidence="1">Regulatory protein</fullName>
    </submittedName>
</protein>
<dbReference type="EMBL" id="CP000910">
    <property type="protein sequence ID" value="ABY22471.1"/>
    <property type="molecule type" value="Genomic_DNA"/>
</dbReference>
<dbReference type="KEGG" id="rsa:RSal33209_0724"/>
<proteinExistence type="predicted"/>
<dbReference type="eggNOG" id="COG2137">
    <property type="taxonomic scope" value="Bacteria"/>
</dbReference>
<sequence length="54" mass="6206">MIRRKLRTTTDVQDRGARDKLCRRLVSMLARKGYQPGLAFSIVNRELDALNQSS</sequence>
<accession>A9WQ45</accession>
<keyword evidence="2" id="KW-1185">Reference proteome</keyword>
<name>A9WQ45_RENSM</name>
<organism evidence="1 2">
    <name type="scientific">Renibacterium salmoninarum (strain ATCC 33209 / DSM 20767 / JCM 11484 / NBRC 15589 / NCIMB 2235)</name>
    <dbReference type="NCBI Taxonomy" id="288705"/>
    <lineage>
        <taxon>Bacteria</taxon>
        <taxon>Bacillati</taxon>
        <taxon>Actinomycetota</taxon>
        <taxon>Actinomycetes</taxon>
        <taxon>Micrococcales</taxon>
        <taxon>Micrococcaceae</taxon>
        <taxon>Renibacterium</taxon>
    </lineage>
</organism>
<dbReference type="HOGENOM" id="CLU_3047235_0_0_11"/>
<gene>
    <name evidence="1" type="primary">recX.2</name>
    <name evidence="1" type="ordered locus">RSal33209_0724</name>
</gene>